<dbReference type="EMBL" id="CP067013">
    <property type="protein sequence ID" value="QQN50617.1"/>
    <property type="molecule type" value="Genomic_DNA"/>
</dbReference>
<evidence type="ECO:0000313" key="1">
    <source>
        <dbReference type="EMBL" id="QQN50617.1"/>
    </source>
</evidence>
<evidence type="ECO:0000313" key="2">
    <source>
        <dbReference type="Proteomes" id="UP000595933"/>
    </source>
</evidence>
<protein>
    <submittedName>
        <fullName evidence="1">Uncharacterized protein</fullName>
    </submittedName>
</protein>
<proteinExistence type="predicted"/>
<sequence length="149" mass="16091">MSLFSQFASLFAAIVRPDRSAYTTVIYPIRGKAVVVHDGLGICHERACYQSPDSLIGEGMETSFPFDDYAACAEPHTLTQASNFLSSSSAGCAEFIEGSLINPVNGMPMMDGCFDVMGNPYGMDALGDRLYFDHEAPNFGETSSSVDFD</sequence>
<dbReference type="RefSeq" id="WP_037005245.1">
    <property type="nucleotide sequence ID" value="NZ_CP067013.1"/>
</dbReference>
<dbReference type="Proteomes" id="UP000595933">
    <property type="component" value="Chromosome"/>
</dbReference>
<accession>A0A9X7YS21</accession>
<reference evidence="1 2" key="1">
    <citation type="submission" date="2020-12" db="EMBL/GenBank/DDBJ databases">
        <title>FDA dAtabase for Regulatory Grade micrObial Sequences (FDA-ARGOS): Supporting development and validation of Infectious Disease Dx tests.</title>
        <authorList>
            <person name="Sproer C."/>
            <person name="Gronow S."/>
            <person name="Severitt S."/>
            <person name="Schroder I."/>
            <person name="Tallon L."/>
            <person name="Sadzewicz L."/>
            <person name="Zhao X."/>
            <person name="Boylan J."/>
            <person name="Ott S."/>
            <person name="Bowen H."/>
            <person name="Vavikolanu K."/>
            <person name="Mehta A."/>
            <person name="Aluvathingal J."/>
            <person name="Nadendla S."/>
            <person name="Lowell S."/>
            <person name="Myers T."/>
            <person name="Yan Y."/>
            <person name="Sichtig H."/>
        </authorList>
    </citation>
    <scope>NUCLEOTIDE SEQUENCE [LARGE SCALE GENOMIC DNA]</scope>
    <source>
        <strain evidence="1 2">FDAARGOS_1013</strain>
    </source>
</reference>
<name>A0A9X7YS21_9GAMM</name>
<dbReference type="AlphaFoldDB" id="A0A9X7YS21"/>
<organism evidence="1 2">
    <name type="scientific">Stutzerimonas balearica</name>
    <dbReference type="NCBI Taxonomy" id="74829"/>
    <lineage>
        <taxon>Bacteria</taxon>
        <taxon>Pseudomonadati</taxon>
        <taxon>Pseudomonadota</taxon>
        <taxon>Gammaproteobacteria</taxon>
        <taxon>Pseudomonadales</taxon>
        <taxon>Pseudomonadaceae</taxon>
        <taxon>Stutzerimonas</taxon>
    </lineage>
</organism>
<gene>
    <name evidence="1" type="ORF">I6H70_19130</name>
</gene>